<dbReference type="GO" id="GO:0046872">
    <property type="term" value="F:metal ion binding"/>
    <property type="evidence" value="ECO:0007669"/>
    <property type="project" value="UniProtKB-KW"/>
</dbReference>
<keyword evidence="1" id="KW-0479">Metal-binding</keyword>
<accession>A0A845GSI6</accession>
<evidence type="ECO:0000256" key="1">
    <source>
        <dbReference type="ARBA" id="ARBA00022723"/>
    </source>
</evidence>
<dbReference type="InterPro" id="IPR052170">
    <property type="entry name" value="M29_Exopeptidase"/>
</dbReference>
<dbReference type="PANTHER" id="PTHR34448">
    <property type="entry name" value="AMINOPEPTIDASE"/>
    <property type="match status" value="1"/>
</dbReference>
<gene>
    <name evidence="2" type="ORF">GTP90_17400</name>
</gene>
<proteinExistence type="predicted"/>
<reference evidence="2" key="1">
    <citation type="submission" date="2019-12" db="EMBL/GenBank/DDBJ databases">
        <title>Novel species isolated from a subtropical stream in China.</title>
        <authorList>
            <person name="Lu H."/>
        </authorList>
    </citation>
    <scope>NUCLEOTIDE SEQUENCE [LARGE SCALE GENOMIC DNA]</scope>
    <source>
        <strain evidence="2">FT81W</strain>
    </source>
</reference>
<dbReference type="RefSeq" id="WP_161084740.1">
    <property type="nucleotide sequence ID" value="NZ_WWCX01000030.1"/>
</dbReference>
<name>A0A845GSI6_9BURK</name>
<evidence type="ECO:0000313" key="3">
    <source>
        <dbReference type="Proteomes" id="UP000447355"/>
    </source>
</evidence>
<evidence type="ECO:0008006" key="4">
    <source>
        <dbReference type="Google" id="ProtNLM"/>
    </source>
</evidence>
<dbReference type="PANTHER" id="PTHR34448:SF1">
    <property type="entry name" value="BLL6088 PROTEIN"/>
    <property type="match status" value="1"/>
</dbReference>
<protein>
    <recommendedName>
        <fullName evidence="4">Leucyl aminopeptidase</fullName>
    </recommendedName>
</protein>
<sequence length="359" mass="39810">MTSSPLPAGSRFGAIPEHAVDTAERNVRDTLAVAIEHAAPHAALIVHDTRTDLNRGLTEAYRRVVPDAEFVDFDGTTPEQVLAAFARLHAGDLVVLIQSTSFRLEAFRIRIELFKRGLKVIEHVHLSRMPGEQGLHYIASLAYDPAYYRGVGHALKARIDRAQHGVVDSGDGARLVFGSPFESAKLNIGDYSGMNNVGGQFPLGEVFTEARDLEAVNGRVRIFVFGDTHFLVNQPATPVTLIVEKGRVVGAENATPEFDNMLAIIRAHEGEVWLRELGFGMNRAFSRERMVDDIGTYERMCGIHLSLGAKHGVYAKPQFRRKDARYHVDVFAVTEAVYLDDERVYQDGAWRLDTAQKTG</sequence>
<dbReference type="AlphaFoldDB" id="A0A845GSI6"/>
<evidence type="ECO:0000313" key="2">
    <source>
        <dbReference type="EMBL" id="MYM95637.1"/>
    </source>
</evidence>
<dbReference type="Proteomes" id="UP000447355">
    <property type="component" value="Unassembled WGS sequence"/>
</dbReference>
<dbReference type="SUPFAM" id="SSF144052">
    <property type="entry name" value="Thermophilic metalloprotease-like"/>
    <property type="match status" value="1"/>
</dbReference>
<comment type="caution">
    <text evidence="2">The sequence shown here is derived from an EMBL/GenBank/DDBJ whole genome shotgun (WGS) entry which is preliminary data.</text>
</comment>
<dbReference type="EMBL" id="WWCX01000030">
    <property type="protein sequence ID" value="MYM95637.1"/>
    <property type="molecule type" value="Genomic_DNA"/>
</dbReference>
<organism evidence="2 3">
    <name type="scientific">Duganella vulcania</name>
    <dbReference type="NCBI Taxonomy" id="2692166"/>
    <lineage>
        <taxon>Bacteria</taxon>
        <taxon>Pseudomonadati</taxon>
        <taxon>Pseudomonadota</taxon>
        <taxon>Betaproteobacteria</taxon>
        <taxon>Burkholderiales</taxon>
        <taxon>Oxalobacteraceae</taxon>
        <taxon>Telluria group</taxon>
        <taxon>Duganella</taxon>
    </lineage>
</organism>